<evidence type="ECO:0000256" key="1">
    <source>
        <dbReference type="SAM" id="MobiDB-lite"/>
    </source>
</evidence>
<keyword evidence="4" id="KW-1185">Reference proteome</keyword>
<dbReference type="AlphaFoldDB" id="A0A919EVR0"/>
<gene>
    <name evidence="3" type="ORF">GCM10018980_29310</name>
</gene>
<evidence type="ECO:0000313" key="4">
    <source>
        <dbReference type="Proteomes" id="UP000619355"/>
    </source>
</evidence>
<feature type="compositionally biased region" description="Low complexity" evidence="1">
    <location>
        <begin position="41"/>
        <end position="53"/>
    </location>
</feature>
<evidence type="ECO:0000256" key="2">
    <source>
        <dbReference type="SAM" id="Phobius"/>
    </source>
</evidence>
<proteinExistence type="predicted"/>
<accession>A0A919EVR0</accession>
<dbReference type="EMBL" id="BNBF01000007">
    <property type="protein sequence ID" value="GHG48782.1"/>
    <property type="molecule type" value="Genomic_DNA"/>
</dbReference>
<feature type="transmembrane region" description="Helical" evidence="2">
    <location>
        <begin position="6"/>
        <end position="27"/>
    </location>
</feature>
<feature type="region of interest" description="Disordered" evidence="1">
    <location>
        <begin position="33"/>
        <end position="63"/>
    </location>
</feature>
<name>A0A919EVR0_9ACTN</name>
<dbReference type="Proteomes" id="UP000619355">
    <property type="component" value="Unassembled WGS sequence"/>
</dbReference>
<keyword evidence="2" id="KW-0472">Membrane</keyword>
<sequence length="63" mass="6410">MSILSGAAAEFLGSLAAALMLALGHGIRHRIEHRARRRRVPTAPAGEPTAAPAVQDGADTPGA</sequence>
<keyword evidence="2" id="KW-1133">Transmembrane helix</keyword>
<evidence type="ECO:0000313" key="3">
    <source>
        <dbReference type="EMBL" id="GHG48782.1"/>
    </source>
</evidence>
<reference evidence="4" key="1">
    <citation type="journal article" date="2019" name="Int. J. Syst. Evol. Microbiol.">
        <title>The Global Catalogue of Microorganisms (GCM) 10K type strain sequencing project: providing services to taxonomists for standard genome sequencing and annotation.</title>
        <authorList>
            <consortium name="The Broad Institute Genomics Platform"/>
            <consortium name="The Broad Institute Genome Sequencing Center for Infectious Disease"/>
            <person name="Wu L."/>
            <person name="Ma J."/>
        </authorList>
    </citation>
    <scope>NUCLEOTIDE SEQUENCE [LARGE SCALE GENOMIC DNA]</scope>
    <source>
        <strain evidence="4">JCM 4253</strain>
    </source>
</reference>
<comment type="caution">
    <text evidence="3">The sequence shown here is derived from an EMBL/GenBank/DDBJ whole genome shotgun (WGS) entry which is preliminary data.</text>
</comment>
<organism evidence="3 4">
    <name type="scientific">Streptomyces capoamus</name>
    <dbReference type="NCBI Taxonomy" id="68183"/>
    <lineage>
        <taxon>Bacteria</taxon>
        <taxon>Bacillati</taxon>
        <taxon>Actinomycetota</taxon>
        <taxon>Actinomycetes</taxon>
        <taxon>Kitasatosporales</taxon>
        <taxon>Streptomycetaceae</taxon>
        <taxon>Streptomyces</taxon>
    </lineage>
</organism>
<protein>
    <submittedName>
        <fullName evidence="3">Uncharacterized protein</fullName>
    </submittedName>
</protein>
<dbReference type="RefSeq" id="WP_190046013.1">
    <property type="nucleotide sequence ID" value="NZ_BNBF01000007.1"/>
</dbReference>
<keyword evidence="2" id="KW-0812">Transmembrane</keyword>